<evidence type="ECO:0008006" key="12">
    <source>
        <dbReference type="Google" id="ProtNLM"/>
    </source>
</evidence>
<sequence>MFERDKKSIISLLFAWNETVLPQILPALLLVVIISTAFSSLIYFDIVKISTFPTISFSIFGVILSIFLGFKNTACYDRWWEARKLWGLLIASSRHILRETLLLPQSYRKLVINYLILFNSILRYRLRNTALNRELLATYNFLSESDIKILLEQKNAPQFILEKIQRVLITALKEETITDIIYNQINSHITDLGNVQAGCDRIKDAPLPYSYSVLLHRAVYCFCFILPFSLETTLGIGTPFLVGLIAYLFLGLDALSTQLEEPFSLNINGLPLDKIVSNIESELTTDLSN</sequence>
<keyword evidence="6" id="KW-0406">Ion transport</keyword>
<accession>N8UV33</accession>
<dbReference type="EMBL" id="APPC01000020">
    <property type="protein sequence ID" value="ENU91260.1"/>
    <property type="molecule type" value="Genomic_DNA"/>
</dbReference>
<dbReference type="PATRIC" id="fig|1217712.3.peg.3056"/>
<evidence type="ECO:0000256" key="2">
    <source>
        <dbReference type="ARBA" id="ARBA00022448"/>
    </source>
</evidence>
<proteinExistence type="inferred from homology"/>
<name>N8UV33_9GAMM</name>
<feature type="transmembrane region" description="Helical" evidence="9">
    <location>
        <begin position="51"/>
        <end position="70"/>
    </location>
</feature>
<evidence type="ECO:0000256" key="9">
    <source>
        <dbReference type="SAM" id="Phobius"/>
    </source>
</evidence>
<comment type="caution">
    <text evidence="10">The sequence shown here is derived from an EMBL/GenBank/DDBJ whole genome shotgun (WGS) entry which is preliminary data.</text>
</comment>
<keyword evidence="7 9" id="KW-0472">Membrane</keyword>
<comment type="similarity">
    <text evidence="8">Belongs to the anion channel-forming bestrophin (TC 1.A.46) family.</text>
</comment>
<feature type="transmembrane region" description="Helical" evidence="9">
    <location>
        <begin position="20"/>
        <end position="44"/>
    </location>
</feature>
<keyword evidence="3" id="KW-1003">Cell membrane</keyword>
<reference evidence="10 11" key="1">
    <citation type="submission" date="2013-02" db="EMBL/GenBank/DDBJ databases">
        <title>The Genome Sequence of Acinetobacter sp. NIPH 758.</title>
        <authorList>
            <consortium name="The Broad Institute Genome Sequencing Platform"/>
            <consortium name="The Broad Institute Genome Sequencing Center for Infectious Disease"/>
            <person name="Cerqueira G."/>
            <person name="Feldgarden M."/>
            <person name="Courvalin P."/>
            <person name="Perichon B."/>
            <person name="Grillot-Courvalin C."/>
            <person name="Clermont D."/>
            <person name="Rocha E."/>
            <person name="Yoon E.-J."/>
            <person name="Nemec A."/>
            <person name="Walker B."/>
            <person name="Young S.K."/>
            <person name="Zeng Q."/>
            <person name="Gargeya S."/>
            <person name="Fitzgerald M."/>
            <person name="Haas B."/>
            <person name="Abouelleil A."/>
            <person name="Alvarado L."/>
            <person name="Arachchi H.M."/>
            <person name="Berlin A.M."/>
            <person name="Chapman S.B."/>
            <person name="Dewar J."/>
            <person name="Goldberg J."/>
            <person name="Griggs A."/>
            <person name="Gujja S."/>
            <person name="Hansen M."/>
            <person name="Howarth C."/>
            <person name="Imamovic A."/>
            <person name="Larimer J."/>
            <person name="McCowan C."/>
            <person name="Murphy C."/>
            <person name="Neiman D."/>
            <person name="Pearson M."/>
            <person name="Priest M."/>
            <person name="Roberts A."/>
            <person name="Saif S."/>
            <person name="Shea T."/>
            <person name="Sisk P."/>
            <person name="Sykes S."/>
            <person name="Wortman J."/>
            <person name="Nusbaum C."/>
            <person name="Birren B."/>
        </authorList>
    </citation>
    <scope>NUCLEOTIDE SEQUENCE [LARGE SCALE GENOMIC DNA]</scope>
    <source>
        <strain evidence="10 11">NIPH 758</strain>
    </source>
</reference>
<gene>
    <name evidence="10" type="ORF">F971_03167</name>
</gene>
<evidence type="ECO:0000256" key="8">
    <source>
        <dbReference type="ARBA" id="ARBA00034708"/>
    </source>
</evidence>
<dbReference type="AlphaFoldDB" id="N8UV33"/>
<dbReference type="eggNOG" id="COG3781">
    <property type="taxonomic scope" value="Bacteria"/>
</dbReference>
<dbReference type="Proteomes" id="UP000013049">
    <property type="component" value="Unassembled WGS sequence"/>
</dbReference>
<evidence type="ECO:0000256" key="5">
    <source>
        <dbReference type="ARBA" id="ARBA00022989"/>
    </source>
</evidence>
<evidence type="ECO:0000313" key="10">
    <source>
        <dbReference type="EMBL" id="ENU91260.1"/>
    </source>
</evidence>
<keyword evidence="5 9" id="KW-1133">Transmembrane helix</keyword>
<evidence type="ECO:0000256" key="1">
    <source>
        <dbReference type="ARBA" id="ARBA00004651"/>
    </source>
</evidence>
<evidence type="ECO:0000256" key="4">
    <source>
        <dbReference type="ARBA" id="ARBA00022692"/>
    </source>
</evidence>
<evidence type="ECO:0000313" key="11">
    <source>
        <dbReference type="Proteomes" id="UP000013049"/>
    </source>
</evidence>
<dbReference type="GO" id="GO:0005886">
    <property type="term" value="C:plasma membrane"/>
    <property type="evidence" value="ECO:0007669"/>
    <property type="project" value="UniProtKB-SubCell"/>
</dbReference>
<keyword evidence="2" id="KW-0813">Transport</keyword>
<dbReference type="InterPro" id="IPR044669">
    <property type="entry name" value="YneE/VCCN1/2-like"/>
</dbReference>
<evidence type="ECO:0000256" key="7">
    <source>
        <dbReference type="ARBA" id="ARBA00023136"/>
    </source>
</evidence>
<dbReference type="HOGENOM" id="CLU_029790_4_2_6"/>
<dbReference type="PANTHER" id="PTHR33281:SF19">
    <property type="entry name" value="VOLTAGE-DEPENDENT ANION CHANNEL-FORMING PROTEIN YNEE"/>
    <property type="match status" value="1"/>
</dbReference>
<dbReference type="Pfam" id="PF25539">
    <property type="entry name" value="Bestrophin_2"/>
    <property type="match status" value="1"/>
</dbReference>
<evidence type="ECO:0000256" key="3">
    <source>
        <dbReference type="ARBA" id="ARBA00022475"/>
    </source>
</evidence>
<protein>
    <recommendedName>
        <fullName evidence="12">Bestrophin</fullName>
    </recommendedName>
</protein>
<organism evidence="10 11">
    <name type="scientific">Acinetobacter vivianii</name>
    <dbReference type="NCBI Taxonomy" id="1776742"/>
    <lineage>
        <taxon>Bacteria</taxon>
        <taxon>Pseudomonadati</taxon>
        <taxon>Pseudomonadota</taxon>
        <taxon>Gammaproteobacteria</taxon>
        <taxon>Moraxellales</taxon>
        <taxon>Moraxellaceae</taxon>
        <taxon>Acinetobacter</taxon>
    </lineage>
</organism>
<evidence type="ECO:0000256" key="6">
    <source>
        <dbReference type="ARBA" id="ARBA00023065"/>
    </source>
</evidence>
<dbReference type="GO" id="GO:0005254">
    <property type="term" value="F:chloride channel activity"/>
    <property type="evidence" value="ECO:0007669"/>
    <property type="project" value="InterPro"/>
</dbReference>
<dbReference type="PANTHER" id="PTHR33281">
    <property type="entry name" value="UPF0187 PROTEIN YNEE"/>
    <property type="match status" value="1"/>
</dbReference>
<comment type="subcellular location">
    <subcellularLocation>
        <location evidence="1">Cell membrane</location>
        <topology evidence="1">Multi-pass membrane protein</topology>
    </subcellularLocation>
</comment>
<keyword evidence="4 9" id="KW-0812">Transmembrane</keyword>
<dbReference type="RefSeq" id="WP_004773059.1">
    <property type="nucleotide sequence ID" value="NZ_KB849357.1"/>
</dbReference>